<organism evidence="2 3">
    <name type="scientific">Martelella mediterranea DSM 17316</name>
    <dbReference type="NCBI Taxonomy" id="1122214"/>
    <lineage>
        <taxon>Bacteria</taxon>
        <taxon>Pseudomonadati</taxon>
        <taxon>Pseudomonadota</taxon>
        <taxon>Alphaproteobacteria</taxon>
        <taxon>Hyphomicrobiales</taxon>
        <taxon>Aurantimonadaceae</taxon>
        <taxon>Martelella</taxon>
    </lineage>
</organism>
<gene>
    <name evidence="2" type="ORF">Mame_02598</name>
</gene>
<dbReference type="STRING" id="1122214.Mame_02598"/>
<evidence type="ECO:0008006" key="4">
    <source>
        <dbReference type="Google" id="ProtNLM"/>
    </source>
</evidence>
<keyword evidence="1" id="KW-0812">Transmembrane</keyword>
<evidence type="ECO:0000313" key="2">
    <source>
        <dbReference type="EMBL" id="AQZ51924.1"/>
    </source>
</evidence>
<dbReference type="AlphaFoldDB" id="A0A1U9Z2N7"/>
<dbReference type="EMBL" id="CP020330">
    <property type="protein sequence ID" value="AQZ51924.1"/>
    <property type="molecule type" value="Genomic_DNA"/>
</dbReference>
<evidence type="ECO:0000256" key="1">
    <source>
        <dbReference type="SAM" id="Phobius"/>
    </source>
</evidence>
<reference evidence="2 3" key="1">
    <citation type="submission" date="2017-03" db="EMBL/GenBank/DDBJ databases">
        <title>Foreign affairs: Plasmid Transfer between Roseobacters and Rhizobia.</title>
        <authorList>
            <person name="Bartling P."/>
            <person name="Bunk B."/>
            <person name="Overmann J."/>
            <person name="Brinkmann H."/>
            <person name="Petersen J."/>
        </authorList>
    </citation>
    <scope>NUCLEOTIDE SEQUENCE [LARGE SCALE GENOMIC DNA]</scope>
    <source>
        <strain evidence="2 3">MACL11</strain>
    </source>
</reference>
<proteinExistence type="predicted"/>
<dbReference type="Proteomes" id="UP000191135">
    <property type="component" value="Chromosome"/>
</dbReference>
<feature type="transmembrane region" description="Helical" evidence="1">
    <location>
        <begin position="6"/>
        <end position="27"/>
    </location>
</feature>
<keyword evidence="1" id="KW-0472">Membrane</keyword>
<sequence length="109" mass="12164">MTIDPLLPWLTAINSLIALGSFIYAWLTARAKGNSEKLTTIEKIVIEHERRIQEIEGELRHLPDKDSVVDLKIAMAKVEGAMSALTERLAGMGATVTRIDDYLRTRGED</sequence>
<keyword evidence="3" id="KW-1185">Reference proteome</keyword>
<name>A0A1U9Z2N7_9HYPH</name>
<dbReference type="Pfam" id="PF10805">
    <property type="entry name" value="DUF2730"/>
    <property type="match status" value="1"/>
</dbReference>
<protein>
    <recommendedName>
        <fullName evidence="4">DUF2730 family protein</fullName>
    </recommendedName>
</protein>
<evidence type="ECO:0000313" key="3">
    <source>
        <dbReference type="Proteomes" id="UP000191135"/>
    </source>
</evidence>
<dbReference type="eggNOG" id="ENOG5032ZX2">
    <property type="taxonomic scope" value="Bacteria"/>
</dbReference>
<dbReference type="InterPro" id="IPR020269">
    <property type="entry name" value="Phage_Mu_Releasin"/>
</dbReference>
<dbReference type="RefSeq" id="WP_018066419.1">
    <property type="nucleotide sequence ID" value="NZ_AQWH01000023.1"/>
</dbReference>
<accession>A0A1U9Z2N7</accession>
<dbReference type="KEGG" id="mmed:Mame_02598"/>
<keyword evidence="1" id="KW-1133">Transmembrane helix</keyword>
<dbReference type="OrthoDB" id="7916334at2"/>